<dbReference type="OrthoDB" id="1434341at2759"/>
<feature type="region of interest" description="Disordered" evidence="1">
    <location>
        <begin position="32"/>
        <end position="57"/>
    </location>
</feature>
<protein>
    <submittedName>
        <fullName evidence="2">Uncharacterized protein</fullName>
    </submittedName>
</protein>
<comment type="caution">
    <text evidence="2">The sequence shown here is derived from an EMBL/GenBank/DDBJ whole genome shotgun (WGS) entry which is preliminary data.</text>
</comment>
<dbReference type="InParanoid" id="A0A2P5FHI7"/>
<evidence type="ECO:0000256" key="1">
    <source>
        <dbReference type="SAM" id="MobiDB-lite"/>
    </source>
</evidence>
<dbReference type="AlphaFoldDB" id="A0A2P5FHI7"/>
<evidence type="ECO:0000313" key="2">
    <source>
        <dbReference type="EMBL" id="PON97263.1"/>
    </source>
</evidence>
<gene>
    <name evidence="2" type="ORF">TorRG33x02_070190</name>
</gene>
<proteinExistence type="predicted"/>
<accession>A0A2P5FHI7</accession>
<sequence length="118" mass="13497">MEYCKSNNCAKATYEKVYAEVINPMNGPELWKKTRWKPDQVPPEKNPPGGPKKLRCKEPDEIQKQGNKILKMSRSHVCKTSDTQGGYEQFTLFIDLLETTNNNKGKTCDNGKKKVSKF</sequence>
<feature type="compositionally biased region" description="Pro residues" evidence="1">
    <location>
        <begin position="40"/>
        <end position="50"/>
    </location>
</feature>
<organism evidence="2 3">
    <name type="scientific">Trema orientale</name>
    <name type="common">Charcoal tree</name>
    <name type="synonym">Celtis orientalis</name>
    <dbReference type="NCBI Taxonomy" id="63057"/>
    <lineage>
        <taxon>Eukaryota</taxon>
        <taxon>Viridiplantae</taxon>
        <taxon>Streptophyta</taxon>
        <taxon>Embryophyta</taxon>
        <taxon>Tracheophyta</taxon>
        <taxon>Spermatophyta</taxon>
        <taxon>Magnoliopsida</taxon>
        <taxon>eudicotyledons</taxon>
        <taxon>Gunneridae</taxon>
        <taxon>Pentapetalae</taxon>
        <taxon>rosids</taxon>
        <taxon>fabids</taxon>
        <taxon>Rosales</taxon>
        <taxon>Cannabaceae</taxon>
        <taxon>Trema</taxon>
    </lineage>
</organism>
<name>A0A2P5FHI7_TREOI</name>
<reference evidence="3" key="1">
    <citation type="submission" date="2016-06" db="EMBL/GenBank/DDBJ databases">
        <title>Parallel loss of symbiosis genes in relatives of nitrogen-fixing non-legume Parasponia.</title>
        <authorList>
            <person name="Van Velzen R."/>
            <person name="Holmer R."/>
            <person name="Bu F."/>
            <person name="Rutten L."/>
            <person name="Van Zeijl A."/>
            <person name="Liu W."/>
            <person name="Santuari L."/>
            <person name="Cao Q."/>
            <person name="Sharma T."/>
            <person name="Shen D."/>
            <person name="Roswanjaya Y."/>
            <person name="Wardhani T."/>
            <person name="Kalhor M.S."/>
            <person name="Jansen J."/>
            <person name="Van den Hoogen J."/>
            <person name="Gungor B."/>
            <person name="Hartog M."/>
            <person name="Hontelez J."/>
            <person name="Verver J."/>
            <person name="Yang W.-C."/>
            <person name="Schijlen E."/>
            <person name="Repin R."/>
            <person name="Schilthuizen M."/>
            <person name="Schranz E."/>
            <person name="Heidstra R."/>
            <person name="Miyata K."/>
            <person name="Fedorova E."/>
            <person name="Kohlen W."/>
            <person name="Bisseling T."/>
            <person name="Smit S."/>
            <person name="Geurts R."/>
        </authorList>
    </citation>
    <scope>NUCLEOTIDE SEQUENCE [LARGE SCALE GENOMIC DNA]</scope>
    <source>
        <strain evidence="3">cv. RG33-2</strain>
    </source>
</reference>
<dbReference type="EMBL" id="JXTC01000033">
    <property type="protein sequence ID" value="PON97263.1"/>
    <property type="molecule type" value="Genomic_DNA"/>
</dbReference>
<evidence type="ECO:0000313" key="3">
    <source>
        <dbReference type="Proteomes" id="UP000237000"/>
    </source>
</evidence>
<keyword evidence="3" id="KW-1185">Reference proteome</keyword>
<dbReference type="Proteomes" id="UP000237000">
    <property type="component" value="Unassembled WGS sequence"/>
</dbReference>